<evidence type="ECO:0000313" key="1">
    <source>
        <dbReference type="EMBL" id="KAK3373311.1"/>
    </source>
</evidence>
<comment type="caution">
    <text evidence="1">The sequence shown here is derived from an EMBL/GenBank/DDBJ whole genome shotgun (WGS) entry which is preliminary data.</text>
</comment>
<dbReference type="AlphaFoldDB" id="A0AAE0KB00"/>
<keyword evidence="2" id="KW-1185">Reference proteome</keyword>
<name>A0AAE0KB00_9PEZI</name>
<dbReference type="Proteomes" id="UP001287356">
    <property type="component" value="Unassembled WGS sequence"/>
</dbReference>
<proteinExistence type="predicted"/>
<dbReference type="EMBL" id="JAULSN010000004">
    <property type="protein sequence ID" value="KAK3373311.1"/>
    <property type="molecule type" value="Genomic_DNA"/>
</dbReference>
<accession>A0AAE0KB00</accession>
<sequence>MRRCDHTRRLSGLLLPMRELPMPRARPQSALGSKLSLRHWRALGMRTKGPVALPGWGATTWGTVRLPKAGTRQLRHSLDGVHRVRWRASRTLSIAPACRASVGKTVPALRRWPLAWCNLSSSGDLEKERALGKQARTRAPAAAHRSGDGGGAAPAAFPPCHWTRVHISRHSSFEGVQRLPDTAPIVGVAVPASGIRQAVDTAPRG</sequence>
<reference evidence="1" key="1">
    <citation type="journal article" date="2023" name="Mol. Phylogenet. Evol.">
        <title>Genome-scale phylogeny and comparative genomics of the fungal order Sordariales.</title>
        <authorList>
            <person name="Hensen N."/>
            <person name="Bonometti L."/>
            <person name="Westerberg I."/>
            <person name="Brannstrom I.O."/>
            <person name="Guillou S."/>
            <person name="Cros-Aarteil S."/>
            <person name="Calhoun S."/>
            <person name="Haridas S."/>
            <person name="Kuo A."/>
            <person name="Mondo S."/>
            <person name="Pangilinan J."/>
            <person name="Riley R."/>
            <person name="LaButti K."/>
            <person name="Andreopoulos B."/>
            <person name="Lipzen A."/>
            <person name="Chen C."/>
            <person name="Yan M."/>
            <person name="Daum C."/>
            <person name="Ng V."/>
            <person name="Clum A."/>
            <person name="Steindorff A."/>
            <person name="Ohm R.A."/>
            <person name="Martin F."/>
            <person name="Silar P."/>
            <person name="Natvig D.O."/>
            <person name="Lalanne C."/>
            <person name="Gautier V."/>
            <person name="Ament-Velasquez S.L."/>
            <person name="Kruys A."/>
            <person name="Hutchinson M.I."/>
            <person name="Powell A.J."/>
            <person name="Barry K."/>
            <person name="Miller A.N."/>
            <person name="Grigoriev I.V."/>
            <person name="Debuchy R."/>
            <person name="Gladieux P."/>
            <person name="Hiltunen Thoren M."/>
            <person name="Johannesson H."/>
        </authorList>
    </citation>
    <scope>NUCLEOTIDE SEQUENCE</scope>
    <source>
        <strain evidence="1">CBS 958.72</strain>
    </source>
</reference>
<evidence type="ECO:0000313" key="2">
    <source>
        <dbReference type="Proteomes" id="UP001287356"/>
    </source>
</evidence>
<organism evidence="1 2">
    <name type="scientific">Lasiosphaeria ovina</name>
    <dbReference type="NCBI Taxonomy" id="92902"/>
    <lineage>
        <taxon>Eukaryota</taxon>
        <taxon>Fungi</taxon>
        <taxon>Dikarya</taxon>
        <taxon>Ascomycota</taxon>
        <taxon>Pezizomycotina</taxon>
        <taxon>Sordariomycetes</taxon>
        <taxon>Sordariomycetidae</taxon>
        <taxon>Sordariales</taxon>
        <taxon>Lasiosphaeriaceae</taxon>
        <taxon>Lasiosphaeria</taxon>
    </lineage>
</organism>
<reference evidence="1" key="2">
    <citation type="submission" date="2023-06" db="EMBL/GenBank/DDBJ databases">
        <authorList>
            <consortium name="Lawrence Berkeley National Laboratory"/>
            <person name="Haridas S."/>
            <person name="Hensen N."/>
            <person name="Bonometti L."/>
            <person name="Westerberg I."/>
            <person name="Brannstrom I.O."/>
            <person name="Guillou S."/>
            <person name="Cros-Aarteil S."/>
            <person name="Calhoun S."/>
            <person name="Kuo A."/>
            <person name="Mondo S."/>
            <person name="Pangilinan J."/>
            <person name="Riley R."/>
            <person name="Labutti K."/>
            <person name="Andreopoulos B."/>
            <person name="Lipzen A."/>
            <person name="Chen C."/>
            <person name="Yanf M."/>
            <person name="Daum C."/>
            <person name="Ng V."/>
            <person name="Clum A."/>
            <person name="Steindorff A."/>
            <person name="Ohm R."/>
            <person name="Martin F."/>
            <person name="Silar P."/>
            <person name="Natvig D."/>
            <person name="Lalanne C."/>
            <person name="Gautier V."/>
            <person name="Ament-Velasquez S.L."/>
            <person name="Kruys A."/>
            <person name="Hutchinson M.I."/>
            <person name="Powell A.J."/>
            <person name="Barry K."/>
            <person name="Miller A.N."/>
            <person name="Grigoriev I.V."/>
            <person name="Debuchy R."/>
            <person name="Gladieux P."/>
            <person name="Thoren M.H."/>
            <person name="Johannesson H."/>
        </authorList>
    </citation>
    <scope>NUCLEOTIDE SEQUENCE</scope>
    <source>
        <strain evidence="1">CBS 958.72</strain>
    </source>
</reference>
<protein>
    <submittedName>
        <fullName evidence="1">Uncharacterized protein</fullName>
    </submittedName>
</protein>
<gene>
    <name evidence="1" type="ORF">B0T24DRAFT_622762</name>
</gene>